<sequence length="284" mass="28432">MPYRGGMLEVREWRAGDTAGFFRVPGADDDKFSRGVVGLRTGSAQYPGAAVLGVEAAWRSGIGFVRYAGDATAAVLARRPETVTGDPARIRVDAWVIGSGTDGGARDEHETAVLRELLAGDVPVVTDAGALDLAVAAAAPLILTPHAGEFARLCEALSIDAPAPGDHAERELRLRAVAADLGQVVLLKGARTLVADPSGTLLAVSAAPGWLATAGAGDVLAGVLGALVAAHPTAPRAEVAAAAAWLHGHAAAIASGTAQGGAGHPILALDVAEALPAAIGSLLA</sequence>
<proteinExistence type="inferred from homology"/>
<dbReference type="InterPro" id="IPR000631">
    <property type="entry name" value="CARKD"/>
</dbReference>
<keyword evidence="1 6" id="KW-0547">Nucleotide-binding</keyword>
<accession>A0ABU8LJR9</accession>
<organism evidence="8 9">
    <name type="scientific">Microbacterium istanbulense</name>
    <dbReference type="NCBI Taxonomy" id="3122049"/>
    <lineage>
        <taxon>Bacteria</taxon>
        <taxon>Bacillati</taxon>
        <taxon>Actinomycetota</taxon>
        <taxon>Actinomycetes</taxon>
        <taxon>Micrococcales</taxon>
        <taxon>Microbacteriaceae</taxon>
        <taxon>Microbacterium</taxon>
    </lineage>
</organism>
<evidence type="ECO:0000313" key="8">
    <source>
        <dbReference type="EMBL" id="MEJ1091156.1"/>
    </source>
</evidence>
<dbReference type="EMBL" id="JBBDGN010000003">
    <property type="protein sequence ID" value="MEJ1091156.1"/>
    <property type="molecule type" value="Genomic_DNA"/>
</dbReference>
<keyword evidence="3 6" id="KW-0521">NADP</keyword>
<feature type="binding site" evidence="6">
    <location>
        <position position="146"/>
    </location>
    <ligand>
        <name>(6S)-NADPHX</name>
        <dbReference type="ChEBI" id="CHEBI:64076"/>
    </ligand>
</feature>
<dbReference type="RefSeq" id="WP_337318427.1">
    <property type="nucleotide sequence ID" value="NZ_JBBDGN010000003.1"/>
</dbReference>
<dbReference type="Pfam" id="PF01256">
    <property type="entry name" value="Carb_kinase"/>
    <property type="match status" value="1"/>
</dbReference>
<evidence type="ECO:0000256" key="4">
    <source>
        <dbReference type="ARBA" id="ARBA00023027"/>
    </source>
</evidence>
<evidence type="ECO:0000256" key="6">
    <source>
        <dbReference type="HAMAP-Rule" id="MF_01965"/>
    </source>
</evidence>
<comment type="catalytic activity">
    <reaction evidence="6">
        <text>(6S)-NADHX + ADP = AMP + phosphate + NADH + H(+)</text>
        <dbReference type="Rhea" id="RHEA:32223"/>
        <dbReference type="ChEBI" id="CHEBI:15378"/>
        <dbReference type="ChEBI" id="CHEBI:43474"/>
        <dbReference type="ChEBI" id="CHEBI:57945"/>
        <dbReference type="ChEBI" id="CHEBI:64074"/>
        <dbReference type="ChEBI" id="CHEBI:456215"/>
        <dbReference type="ChEBI" id="CHEBI:456216"/>
        <dbReference type="EC" id="4.2.1.136"/>
    </reaction>
</comment>
<dbReference type="Gene3D" id="3.40.1190.20">
    <property type="match status" value="1"/>
</dbReference>
<feature type="binding site" evidence="6">
    <location>
        <position position="49"/>
    </location>
    <ligand>
        <name>(6S)-NADPHX</name>
        <dbReference type="ChEBI" id="CHEBI:64076"/>
    </ligand>
</feature>
<gene>
    <name evidence="6" type="primary">nnrD</name>
    <name evidence="8" type="ORF">WDU93_05560</name>
</gene>
<evidence type="ECO:0000313" key="9">
    <source>
        <dbReference type="Proteomes" id="UP001366085"/>
    </source>
</evidence>
<dbReference type="InterPro" id="IPR029056">
    <property type="entry name" value="Ribokinase-like"/>
</dbReference>
<comment type="function">
    <text evidence="6">Catalyzes the dehydration of the S-form of NAD(P)HX at the expense of ADP, which is converted to AMP. Together with NAD(P)HX epimerase, which catalyzes the epimerization of the S- and R-forms, the enzyme allows the repair of both epimers of NAD(P)HX, a damaged form of NAD(P)H that is a result of enzymatic or heat-dependent hydration.</text>
</comment>
<protein>
    <recommendedName>
        <fullName evidence="6">ADP-dependent (S)-NAD(P)H-hydrate dehydratase</fullName>
        <ecNumber evidence="6">4.2.1.136</ecNumber>
    </recommendedName>
    <alternativeName>
        <fullName evidence="6">ADP-dependent NAD(P)HX dehydratase</fullName>
    </alternativeName>
</protein>
<dbReference type="EC" id="4.2.1.136" evidence="6"/>
<dbReference type="InterPro" id="IPR017953">
    <property type="entry name" value="Carbohydrate_kinase_pred_CS"/>
</dbReference>
<dbReference type="PROSITE" id="PS51383">
    <property type="entry name" value="YJEF_C_3"/>
    <property type="match status" value="1"/>
</dbReference>
<evidence type="ECO:0000259" key="7">
    <source>
        <dbReference type="PROSITE" id="PS51383"/>
    </source>
</evidence>
<feature type="binding site" evidence="6">
    <location>
        <position position="100"/>
    </location>
    <ligand>
        <name>(6S)-NADPHX</name>
        <dbReference type="ChEBI" id="CHEBI:64076"/>
    </ligand>
</feature>
<feature type="binding site" evidence="6">
    <location>
        <position position="218"/>
    </location>
    <ligand>
        <name>(6S)-NADPHX</name>
        <dbReference type="ChEBI" id="CHEBI:64076"/>
    </ligand>
</feature>
<name>A0ABU8LJR9_9MICO</name>
<dbReference type="PANTHER" id="PTHR12592:SF0">
    <property type="entry name" value="ATP-DEPENDENT (S)-NAD(P)H-HYDRATE DEHYDRATASE"/>
    <property type="match status" value="1"/>
</dbReference>
<comment type="cofactor">
    <cofactor evidence="6">
        <name>Mg(2+)</name>
        <dbReference type="ChEBI" id="CHEBI:18420"/>
    </cofactor>
</comment>
<evidence type="ECO:0000256" key="5">
    <source>
        <dbReference type="ARBA" id="ARBA00023239"/>
    </source>
</evidence>
<comment type="catalytic activity">
    <reaction evidence="6">
        <text>(6S)-NADPHX + ADP = AMP + phosphate + NADPH + H(+)</text>
        <dbReference type="Rhea" id="RHEA:32235"/>
        <dbReference type="ChEBI" id="CHEBI:15378"/>
        <dbReference type="ChEBI" id="CHEBI:43474"/>
        <dbReference type="ChEBI" id="CHEBI:57783"/>
        <dbReference type="ChEBI" id="CHEBI:64076"/>
        <dbReference type="ChEBI" id="CHEBI:456215"/>
        <dbReference type="ChEBI" id="CHEBI:456216"/>
        <dbReference type="EC" id="4.2.1.136"/>
    </reaction>
</comment>
<evidence type="ECO:0000256" key="3">
    <source>
        <dbReference type="ARBA" id="ARBA00022857"/>
    </source>
</evidence>
<keyword evidence="2 6" id="KW-0067">ATP-binding</keyword>
<dbReference type="CDD" id="cd01171">
    <property type="entry name" value="YXKO-related"/>
    <property type="match status" value="1"/>
</dbReference>
<evidence type="ECO:0000256" key="1">
    <source>
        <dbReference type="ARBA" id="ARBA00022741"/>
    </source>
</evidence>
<keyword evidence="4 6" id="KW-0520">NAD</keyword>
<dbReference type="SUPFAM" id="SSF53613">
    <property type="entry name" value="Ribokinase-like"/>
    <property type="match status" value="1"/>
</dbReference>
<feature type="binding site" evidence="6">
    <location>
        <position position="217"/>
    </location>
    <ligand>
        <name>AMP</name>
        <dbReference type="ChEBI" id="CHEBI:456215"/>
    </ligand>
</feature>
<comment type="subunit">
    <text evidence="6">Homotetramer.</text>
</comment>
<dbReference type="HAMAP" id="MF_01965">
    <property type="entry name" value="NADHX_dehydratase"/>
    <property type="match status" value="1"/>
</dbReference>
<dbReference type="PROSITE" id="PS01050">
    <property type="entry name" value="YJEF_C_2"/>
    <property type="match status" value="1"/>
</dbReference>
<feature type="binding site" evidence="6">
    <location>
        <begin position="188"/>
        <end position="192"/>
    </location>
    <ligand>
        <name>AMP</name>
        <dbReference type="ChEBI" id="CHEBI:456215"/>
    </ligand>
</feature>
<keyword evidence="9" id="KW-1185">Reference proteome</keyword>
<dbReference type="Proteomes" id="UP001366085">
    <property type="component" value="Unassembled WGS sequence"/>
</dbReference>
<evidence type="ECO:0000256" key="2">
    <source>
        <dbReference type="ARBA" id="ARBA00022840"/>
    </source>
</evidence>
<feature type="domain" description="YjeF C-terminal" evidence="7">
    <location>
        <begin position="14"/>
        <end position="282"/>
    </location>
</feature>
<comment type="similarity">
    <text evidence="6">Belongs to the NnrD/CARKD family.</text>
</comment>
<dbReference type="PANTHER" id="PTHR12592">
    <property type="entry name" value="ATP-DEPENDENT (S)-NAD(P)H-HYDRATE DEHYDRATASE FAMILY MEMBER"/>
    <property type="match status" value="1"/>
</dbReference>
<keyword evidence="5 6" id="KW-0456">Lyase</keyword>
<comment type="caution">
    <text evidence="8">The sequence shown here is derived from an EMBL/GenBank/DDBJ whole genome shotgun (WGS) entry which is preliminary data.</text>
</comment>
<reference evidence="8 9" key="1">
    <citation type="submission" date="2024-02" db="EMBL/GenBank/DDBJ databases">
        <authorList>
            <person name="Saticioglu I.B."/>
        </authorList>
    </citation>
    <scope>NUCLEOTIDE SEQUENCE [LARGE SCALE GENOMIC DNA]</scope>
    <source>
        <strain evidence="8 9">Mu-43</strain>
    </source>
</reference>